<name>A0A1E5QK42_9CYAN</name>
<dbReference type="RefSeq" id="WP_069967470.1">
    <property type="nucleotide sequence ID" value="NZ_CM124774.1"/>
</dbReference>
<evidence type="ECO:0000256" key="1">
    <source>
        <dbReference type="SAM" id="Phobius"/>
    </source>
</evidence>
<gene>
    <name evidence="3" type="ORF">BH720_12120</name>
</gene>
<organism evidence="3">
    <name type="scientific">Desertifilum tharense IPPAS B-1220</name>
    <dbReference type="NCBI Taxonomy" id="1781255"/>
    <lineage>
        <taxon>Bacteria</taxon>
        <taxon>Bacillati</taxon>
        <taxon>Cyanobacteriota</taxon>
        <taxon>Cyanophyceae</taxon>
        <taxon>Desertifilales</taxon>
        <taxon>Desertifilaceae</taxon>
        <taxon>Desertifilum</taxon>
    </lineage>
</organism>
<dbReference type="STRING" id="1781255.BH720_12120"/>
<protein>
    <recommendedName>
        <fullName evidence="2">DUF58 domain-containing protein</fullName>
    </recommendedName>
</protein>
<dbReference type="PANTHER" id="PTHR34351">
    <property type="entry name" value="SLR1927 PROTEIN-RELATED"/>
    <property type="match status" value="1"/>
</dbReference>
<proteinExistence type="predicted"/>
<feature type="domain" description="DUF58" evidence="2">
    <location>
        <begin position="215"/>
        <end position="291"/>
    </location>
</feature>
<keyword evidence="1" id="KW-0472">Membrane</keyword>
<feature type="transmembrane region" description="Helical" evidence="1">
    <location>
        <begin position="43"/>
        <end position="63"/>
    </location>
</feature>
<reference evidence="3" key="1">
    <citation type="submission" date="2016-09" db="EMBL/GenBank/DDBJ databases">
        <title>Draft genome of thermotolerant cyanobacterium Desertifilum sp. strain IPPAS B-1220.</title>
        <authorList>
            <person name="Sinetova M.A."/>
            <person name="Bolakhan K."/>
            <person name="Zayadan B.K."/>
            <person name="Mironov K.S."/>
            <person name="Ustinova V."/>
            <person name="Kupriyanova E.V."/>
            <person name="Sidorov R.A."/>
            <person name="Skrypnik A.N."/>
            <person name="Gogoleva N.E."/>
            <person name="Gogolev Y.V."/>
            <person name="Los D.A."/>
        </authorList>
    </citation>
    <scope>NUCLEOTIDE SEQUENCE [LARGE SCALE GENOMIC DNA]</scope>
    <source>
        <strain evidence="3">IPPAS B-1220</strain>
    </source>
</reference>
<evidence type="ECO:0000313" key="3">
    <source>
        <dbReference type="EMBL" id="OEJ74961.1"/>
    </source>
</evidence>
<sequence>MNIAQKLADWLETHWITPAYAGWLLMGLAVFFFGAATNTLVGWLYVMSGVSFALLLVAAILPARSLKGIELYRKPIQPVSAGDCLTVDLEIINRTSQPKSLLQVHDTLPFVLGKPMVSPIESIAPYGTYKWTYYQPTERRGIYRWETVKLRTGAPLGLFYCRRSRPCKATAIVYPTVLPLSTCPILDRLGQDQAVRYKSDRQGFQSATEGITRGLRPYRVGDPIRLIHWRSSARYGDLRVRELEVISAGQEVAIALDSAAKWNLDDFEQAVIAAASLYFYASRRQMNVQLATAATGLLQGHRVVLEALAATYAGEESIGQAFGQVPVIWLSPNPQQVSFLPRGSRWILWSPSSDDSPSAFPGLTINREESLQLQLQKLPS</sequence>
<feature type="transmembrane region" description="Helical" evidence="1">
    <location>
        <begin position="20"/>
        <end position="37"/>
    </location>
</feature>
<evidence type="ECO:0000259" key="2">
    <source>
        <dbReference type="Pfam" id="PF01882"/>
    </source>
</evidence>
<dbReference type="InterPro" id="IPR002881">
    <property type="entry name" value="DUF58"/>
</dbReference>
<dbReference type="EMBL" id="MJGC01000058">
    <property type="protein sequence ID" value="OEJ74961.1"/>
    <property type="molecule type" value="Genomic_DNA"/>
</dbReference>
<dbReference type="OrthoDB" id="9778037at2"/>
<keyword evidence="1" id="KW-0812">Transmembrane</keyword>
<dbReference type="AlphaFoldDB" id="A0A1E5QK42"/>
<dbReference type="Pfam" id="PF01882">
    <property type="entry name" value="DUF58"/>
    <property type="match status" value="1"/>
</dbReference>
<dbReference type="PANTHER" id="PTHR34351:SF1">
    <property type="entry name" value="SLR1927 PROTEIN"/>
    <property type="match status" value="1"/>
</dbReference>
<comment type="caution">
    <text evidence="3">The sequence shown here is derived from an EMBL/GenBank/DDBJ whole genome shotgun (WGS) entry which is preliminary data.</text>
</comment>
<accession>A0A1E5QK42</accession>
<keyword evidence="1" id="KW-1133">Transmembrane helix</keyword>